<dbReference type="AlphaFoldDB" id="A0A448X3W8"/>
<dbReference type="GO" id="GO:0070939">
    <property type="term" value="C:Dsl1/NZR complex"/>
    <property type="evidence" value="ECO:0007669"/>
    <property type="project" value="InterPro"/>
</dbReference>
<accession>A0A448X3W8</accession>
<dbReference type="Pfam" id="PF04437">
    <property type="entry name" value="RINT1_TIP1"/>
    <property type="match status" value="1"/>
</dbReference>
<dbReference type="OrthoDB" id="2189254at2759"/>
<keyword evidence="2" id="KW-1185">Reference proteome</keyword>
<organism evidence="1 2">
    <name type="scientific">Protopolystoma xenopodis</name>
    <dbReference type="NCBI Taxonomy" id="117903"/>
    <lineage>
        <taxon>Eukaryota</taxon>
        <taxon>Metazoa</taxon>
        <taxon>Spiralia</taxon>
        <taxon>Lophotrochozoa</taxon>
        <taxon>Platyhelminthes</taxon>
        <taxon>Monogenea</taxon>
        <taxon>Polyopisthocotylea</taxon>
        <taxon>Polystomatidea</taxon>
        <taxon>Polystomatidae</taxon>
        <taxon>Protopolystoma</taxon>
    </lineage>
</organism>
<sequence length="127" mass="15041">MRGLVTLIIDKIAYELGLRPLPLPRFSKFYPDHLQESPKSDRLLANPLLFSNPEWFFHLIDEILRLEDILTHKLFYPKSEPRPTDLLSVEFILARWINLEVQLANDKLDEILMQPEAWKQVFEGQKQ</sequence>
<dbReference type="PROSITE" id="PS51386">
    <property type="entry name" value="RINT1_TIP20"/>
    <property type="match status" value="1"/>
</dbReference>
<proteinExistence type="predicted"/>
<dbReference type="EMBL" id="CAAALY010085887">
    <property type="protein sequence ID" value="VEL27246.1"/>
    <property type="molecule type" value="Genomic_DNA"/>
</dbReference>
<dbReference type="GO" id="GO:0006888">
    <property type="term" value="P:endoplasmic reticulum to Golgi vesicle-mediated transport"/>
    <property type="evidence" value="ECO:0007669"/>
    <property type="project" value="InterPro"/>
</dbReference>
<reference evidence="1" key="1">
    <citation type="submission" date="2018-11" db="EMBL/GenBank/DDBJ databases">
        <authorList>
            <consortium name="Pathogen Informatics"/>
        </authorList>
    </citation>
    <scope>NUCLEOTIDE SEQUENCE</scope>
</reference>
<protein>
    <submittedName>
        <fullName evidence="1">Uncharacterized protein</fullName>
    </submittedName>
</protein>
<evidence type="ECO:0000313" key="1">
    <source>
        <dbReference type="EMBL" id="VEL27246.1"/>
    </source>
</evidence>
<name>A0A448X3W8_9PLAT</name>
<dbReference type="Proteomes" id="UP000784294">
    <property type="component" value="Unassembled WGS sequence"/>
</dbReference>
<gene>
    <name evidence="1" type="ORF">PXEA_LOCUS20686</name>
</gene>
<evidence type="ECO:0000313" key="2">
    <source>
        <dbReference type="Proteomes" id="UP000784294"/>
    </source>
</evidence>
<comment type="caution">
    <text evidence="1">The sequence shown here is derived from an EMBL/GenBank/DDBJ whole genome shotgun (WGS) entry which is preliminary data.</text>
</comment>
<dbReference type="GO" id="GO:0006890">
    <property type="term" value="P:retrograde vesicle-mediated transport, Golgi to endoplasmic reticulum"/>
    <property type="evidence" value="ECO:0007669"/>
    <property type="project" value="InterPro"/>
</dbReference>
<dbReference type="InterPro" id="IPR007528">
    <property type="entry name" value="RINT1_Tip20"/>
</dbReference>